<dbReference type="RefSeq" id="WP_003120754.1">
    <property type="nucleotide sequence ID" value="NC_008463.1"/>
</dbReference>
<dbReference type="AlphaFoldDB" id="A0A0H2Z779"/>
<dbReference type="BioCyc" id="PAER208963:G1G74-4477-MONOMER"/>
<dbReference type="KEGG" id="pau:PA14_53200"/>
<organism evidence="3 4">
    <name type="scientific">Pseudomonas aeruginosa (strain UCBPP-PA14)</name>
    <dbReference type="NCBI Taxonomy" id="208963"/>
    <lineage>
        <taxon>Bacteria</taxon>
        <taxon>Pseudomonadati</taxon>
        <taxon>Pseudomonadota</taxon>
        <taxon>Gammaproteobacteria</taxon>
        <taxon>Pseudomonadales</taxon>
        <taxon>Pseudomonadaceae</taxon>
        <taxon>Pseudomonas</taxon>
    </lineage>
</organism>
<sequence>MSGPTDTSTQPQGFSMTRLRLIGSAVLLSLSSMAMADSASQAEQFLKLVHADKLTVPVYAQVQQMLAQRFAQAKAPESKKAVLERYQAKANAELDRAIGWDKIKPELIKLYTTNFTESELKDLNAFYQSPLGKKVLEKMPRLTAESAQLTQAKLQGAVEPVNKLMADMDKELGVAAPAQKKK</sequence>
<evidence type="ECO:0000313" key="3">
    <source>
        <dbReference type="EMBL" id="ABJ10015.1"/>
    </source>
</evidence>
<dbReference type="EMBL" id="CP000438">
    <property type="protein sequence ID" value="ABJ10015.1"/>
    <property type="molecule type" value="Genomic_DNA"/>
</dbReference>
<dbReference type="Pfam" id="PF09832">
    <property type="entry name" value="DUF2059"/>
    <property type="match status" value="1"/>
</dbReference>
<evidence type="ECO:0000256" key="1">
    <source>
        <dbReference type="SAM" id="SignalP"/>
    </source>
</evidence>
<feature type="chain" id="PRO_5030007412" description="DUF2059 domain-containing protein" evidence="1">
    <location>
        <begin position="37"/>
        <end position="182"/>
    </location>
</feature>
<keyword evidence="1" id="KW-0732">Signal</keyword>
<reference evidence="3 4" key="1">
    <citation type="journal article" date="2006" name="Genome Biol.">
        <title>Genomic analysis reveals that Pseudomonas aeruginosa virulence is combinatorial.</title>
        <authorList>
            <person name="Lee D.G."/>
            <person name="Urbach J.M."/>
            <person name="Wu G."/>
            <person name="Liberati N.T."/>
            <person name="Feinbaum R.L."/>
            <person name="Miyata S."/>
            <person name="Diggins L.T."/>
            <person name="He J."/>
            <person name="Saucier M."/>
            <person name="Deziel E."/>
            <person name="Friedman L."/>
            <person name="Li L."/>
            <person name="Grills G."/>
            <person name="Montgomery K."/>
            <person name="Kucherlapati R."/>
            <person name="Rahme L.G."/>
            <person name="Ausubel F.M."/>
        </authorList>
    </citation>
    <scope>NUCLEOTIDE SEQUENCE [LARGE SCALE GENOMIC DNA]</scope>
    <source>
        <strain evidence="3 4">UCBPP-PA14</strain>
    </source>
</reference>
<name>A0A0H2Z779_PSEAB</name>
<dbReference type="InterPro" id="IPR018637">
    <property type="entry name" value="DUF2059"/>
</dbReference>
<dbReference type="HOGENOM" id="CLU_107918_1_0_6"/>
<dbReference type="Proteomes" id="UP000000653">
    <property type="component" value="Chromosome"/>
</dbReference>
<feature type="signal peptide" evidence="1">
    <location>
        <begin position="1"/>
        <end position="36"/>
    </location>
</feature>
<dbReference type="SMR" id="A0A0H2Z779"/>
<accession>A0A0H2Z779</accession>
<evidence type="ECO:0000313" key="4">
    <source>
        <dbReference type="Proteomes" id="UP000000653"/>
    </source>
</evidence>
<protein>
    <recommendedName>
        <fullName evidence="2">DUF2059 domain-containing protein</fullName>
    </recommendedName>
</protein>
<feature type="domain" description="DUF2059" evidence="2">
    <location>
        <begin position="101"/>
        <end position="158"/>
    </location>
</feature>
<gene>
    <name evidence="3" type="ordered locus">PA14_53200</name>
</gene>
<evidence type="ECO:0000259" key="2">
    <source>
        <dbReference type="Pfam" id="PF09832"/>
    </source>
</evidence>
<proteinExistence type="predicted"/>